<evidence type="ECO:0000256" key="6">
    <source>
        <dbReference type="ARBA" id="ARBA00032634"/>
    </source>
</evidence>
<evidence type="ECO:0000256" key="7">
    <source>
        <dbReference type="SAM" id="MobiDB-lite"/>
    </source>
</evidence>
<dbReference type="Proteomes" id="UP000073492">
    <property type="component" value="Unassembled WGS sequence"/>
</dbReference>
<accession>A0A139HZV6</accession>
<dbReference type="CDD" id="cd12263">
    <property type="entry name" value="RRM_ABT1_like"/>
    <property type="match status" value="1"/>
</dbReference>
<dbReference type="InterPro" id="IPR012677">
    <property type="entry name" value="Nucleotide-bd_a/b_plait_sf"/>
</dbReference>
<evidence type="ECO:0000256" key="1">
    <source>
        <dbReference type="ARBA" id="ARBA00004604"/>
    </source>
</evidence>
<comment type="caution">
    <text evidence="8">The sequence shown here is derived from an EMBL/GenBank/DDBJ whole genome shotgun (WGS) entry which is preliminary data.</text>
</comment>
<dbReference type="InterPro" id="IPR035979">
    <property type="entry name" value="RBD_domain_sf"/>
</dbReference>
<proteinExistence type="inferred from homology"/>
<feature type="compositionally biased region" description="Polar residues" evidence="7">
    <location>
        <begin position="8"/>
        <end position="27"/>
    </location>
</feature>
<evidence type="ECO:0000256" key="5">
    <source>
        <dbReference type="ARBA" id="ARBA00025024"/>
    </source>
</evidence>
<feature type="compositionally biased region" description="Basic and acidic residues" evidence="7">
    <location>
        <begin position="87"/>
        <end position="99"/>
    </location>
</feature>
<feature type="region of interest" description="Disordered" evidence="7">
    <location>
        <begin position="296"/>
        <end position="368"/>
    </location>
</feature>
<feature type="compositionally biased region" description="Basic and acidic residues" evidence="7">
    <location>
        <begin position="328"/>
        <end position="339"/>
    </location>
</feature>
<dbReference type="GO" id="GO:0000447">
    <property type="term" value="P:endonucleolytic cleavage in ITS1 to separate SSU-rRNA from 5.8S rRNA and LSU-rRNA from tricistronic rRNA transcript (SSU-rRNA, 5.8S rRNA, LSU-rRNA)"/>
    <property type="evidence" value="ECO:0007669"/>
    <property type="project" value="TreeGrafter"/>
</dbReference>
<comment type="similarity">
    <text evidence="2">Belongs to the ESF2/ABP1 family.</text>
</comment>
<dbReference type="PANTHER" id="PTHR12311:SF7">
    <property type="entry name" value="ACTIVATOR OF BASAL TRANSCRIPTION 1"/>
    <property type="match status" value="1"/>
</dbReference>
<comment type="function">
    <text evidence="5">Involved in the small subunit (SSU) processome assembly and function, and in the 18S rRNA synthesis. Required for the early cleavages at sites A0, A1 and A2.</text>
</comment>
<dbReference type="GO" id="GO:0034462">
    <property type="term" value="P:small-subunit processome assembly"/>
    <property type="evidence" value="ECO:0007669"/>
    <property type="project" value="TreeGrafter"/>
</dbReference>
<keyword evidence="4" id="KW-0539">Nucleus</keyword>
<dbReference type="InterPro" id="IPR034353">
    <property type="entry name" value="ABT1/ESF2_RRM"/>
</dbReference>
<dbReference type="AlphaFoldDB" id="A0A139HZV6"/>
<name>A0A139HZV6_9PEZI</name>
<dbReference type="InterPro" id="IPR039119">
    <property type="entry name" value="ABT1/Esf2"/>
</dbReference>
<feature type="compositionally biased region" description="Basic and acidic residues" evidence="7">
    <location>
        <begin position="46"/>
        <end position="59"/>
    </location>
</feature>
<dbReference type="GO" id="GO:0005730">
    <property type="term" value="C:nucleolus"/>
    <property type="evidence" value="ECO:0007669"/>
    <property type="project" value="UniProtKB-SubCell"/>
</dbReference>
<sequence length="368" mass="41709">MQAYVRSTKLSYISSRSKPTSTLSQHTKMPVRNRNEFLEGNDSDGESDHAYHSEAEEGRGAIANKRRKIDTHFASEASSDDVEEDHEPGRTSVARDSRFDFSTFEAEELEQEVQHDTASSRSKPQKSKGAQKEVEAAAKKIRKSGVIYISRVPPFMKPQTLKHFLAPHASKGLNRIFLTPEDHTQHQNRVKRGGNKKKSYTDGWVEFNSKTEAKVAAEALNGNIIGGKKGGYYHDDLWNIKYLKGFKWEHLTEQIQNENAERAARLKREIWRTRKENQRFVEDVERGKMAETRARKKAAQAEEFGYRVQAEESDREPGGGGEGNATHCRQDLLTEDRFCFPDSGNVATDSGGKQSESALNQQRSEYLP</sequence>
<gene>
    <name evidence="8" type="ORF">AC579_8600</name>
</gene>
<dbReference type="PANTHER" id="PTHR12311">
    <property type="entry name" value="ACTIVATOR OF BASAL TRANSCRIPTION 1"/>
    <property type="match status" value="1"/>
</dbReference>
<evidence type="ECO:0000256" key="2">
    <source>
        <dbReference type="ARBA" id="ARBA00005819"/>
    </source>
</evidence>
<dbReference type="EMBL" id="LFZO01000507">
    <property type="protein sequence ID" value="KXT07968.1"/>
    <property type="molecule type" value="Genomic_DNA"/>
</dbReference>
<dbReference type="Gene3D" id="3.30.70.330">
    <property type="match status" value="1"/>
</dbReference>
<evidence type="ECO:0000313" key="9">
    <source>
        <dbReference type="Proteomes" id="UP000073492"/>
    </source>
</evidence>
<dbReference type="SUPFAM" id="SSF54928">
    <property type="entry name" value="RNA-binding domain, RBD"/>
    <property type="match status" value="1"/>
</dbReference>
<evidence type="ECO:0000256" key="3">
    <source>
        <dbReference type="ARBA" id="ARBA00022884"/>
    </source>
</evidence>
<comment type="subcellular location">
    <subcellularLocation>
        <location evidence="1">Nucleus</location>
        <location evidence="1">Nucleolus</location>
    </subcellularLocation>
</comment>
<dbReference type="OrthoDB" id="287393at2759"/>
<protein>
    <recommendedName>
        <fullName evidence="6">18S rRNA factor 2</fullName>
    </recommendedName>
</protein>
<dbReference type="GO" id="GO:0003723">
    <property type="term" value="F:RNA binding"/>
    <property type="evidence" value="ECO:0007669"/>
    <property type="project" value="UniProtKB-KW"/>
</dbReference>
<reference evidence="8 9" key="1">
    <citation type="submission" date="2015-07" db="EMBL/GenBank/DDBJ databases">
        <title>Comparative genomics of the Sigatoka disease complex on banana suggests a link between parallel evolutionary changes in Pseudocercospora fijiensis and Pseudocercospora eumusae and increased virulence on the banana host.</title>
        <authorList>
            <person name="Chang T.-C."/>
            <person name="Salvucci A."/>
            <person name="Crous P.W."/>
            <person name="Stergiopoulos I."/>
        </authorList>
    </citation>
    <scope>NUCLEOTIDE SEQUENCE [LARGE SCALE GENOMIC DNA]</scope>
    <source>
        <strain evidence="8 9">CBS 116634</strain>
    </source>
</reference>
<organism evidence="8 9">
    <name type="scientific">Pseudocercospora musae</name>
    <dbReference type="NCBI Taxonomy" id="113226"/>
    <lineage>
        <taxon>Eukaryota</taxon>
        <taxon>Fungi</taxon>
        <taxon>Dikarya</taxon>
        <taxon>Ascomycota</taxon>
        <taxon>Pezizomycotina</taxon>
        <taxon>Dothideomycetes</taxon>
        <taxon>Dothideomycetidae</taxon>
        <taxon>Mycosphaerellales</taxon>
        <taxon>Mycosphaerellaceae</taxon>
        <taxon>Pseudocercospora</taxon>
    </lineage>
</organism>
<keyword evidence="3" id="KW-0694">RNA-binding</keyword>
<feature type="compositionally biased region" description="Polar residues" evidence="7">
    <location>
        <begin position="345"/>
        <end position="368"/>
    </location>
</feature>
<feature type="region of interest" description="Disordered" evidence="7">
    <location>
        <begin position="1"/>
        <end position="135"/>
    </location>
</feature>
<dbReference type="STRING" id="113226.A0A139HZV6"/>
<keyword evidence="9" id="KW-1185">Reference proteome</keyword>
<evidence type="ECO:0000256" key="4">
    <source>
        <dbReference type="ARBA" id="ARBA00023242"/>
    </source>
</evidence>
<dbReference type="GO" id="GO:0000480">
    <property type="term" value="P:endonucleolytic cleavage in 5'-ETS of tricistronic rRNA transcript (SSU-rRNA, 5.8S rRNA, LSU-rRNA)"/>
    <property type="evidence" value="ECO:0007669"/>
    <property type="project" value="TreeGrafter"/>
</dbReference>
<dbReference type="GO" id="GO:0000472">
    <property type="term" value="P:endonucleolytic cleavage to generate mature 5'-end of SSU-rRNA from (SSU-rRNA, 5.8S rRNA, LSU-rRNA)"/>
    <property type="evidence" value="ECO:0007669"/>
    <property type="project" value="TreeGrafter"/>
</dbReference>
<evidence type="ECO:0000313" key="8">
    <source>
        <dbReference type="EMBL" id="KXT07968.1"/>
    </source>
</evidence>